<evidence type="ECO:0000256" key="1">
    <source>
        <dbReference type="SAM" id="Phobius"/>
    </source>
</evidence>
<organism evidence="2 3">
    <name type="scientific">Photobacterium proteolyticum</name>
    <dbReference type="NCBI Taxonomy" id="1903952"/>
    <lineage>
        <taxon>Bacteria</taxon>
        <taxon>Pseudomonadati</taxon>
        <taxon>Pseudomonadota</taxon>
        <taxon>Gammaproteobacteria</taxon>
        <taxon>Vibrionales</taxon>
        <taxon>Vibrionaceae</taxon>
        <taxon>Photobacterium</taxon>
    </lineage>
</organism>
<feature type="transmembrane region" description="Helical" evidence="1">
    <location>
        <begin position="157"/>
        <end position="179"/>
    </location>
</feature>
<dbReference type="Proteomes" id="UP000186905">
    <property type="component" value="Unassembled WGS sequence"/>
</dbReference>
<dbReference type="EMBL" id="MJIL01000029">
    <property type="protein sequence ID" value="OLQ83754.1"/>
    <property type="molecule type" value="Genomic_DNA"/>
</dbReference>
<keyword evidence="1" id="KW-0812">Transmembrane</keyword>
<keyword evidence="1" id="KW-1133">Transmembrane helix</keyword>
<keyword evidence="1" id="KW-0472">Membrane</keyword>
<name>A0A1Q9H7A9_9GAMM</name>
<accession>A0A1Q9H7A9</accession>
<dbReference type="RefSeq" id="WP_075761661.1">
    <property type="nucleotide sequence ID" value="NZ_MJIL01000029.1"/>
</dbReference>
<gene>
    <name evidence="2" type="ORF">BIT28_14090</name>
</gene>
<sequence length="198" mass="22863">MAFGVITAALLTGVFTFVNLIISKEQKTSEFRQEWINELRKEITEFTSSVATFTNYLLHIKKRTKNIDEFNSESNDFYKDNMTLPIDIMKRYNSILLRLNPKDDEVLIKKLTALNNIATSRYLPESVNVVSVATNELIAESQKLLKKEWKRVKRGEVSFFLTKWGVLILLISAISFSIYHHEEIYAALSSQFIVNTSK</sequence>
<feature type="transmembrane region" description="Helical" evidence="1">
    <location>
        <begin position="6"/>
        <end position="22"/>
    </location>
</feature>
<comment type="caution">
    <text evidence="2">The sequence shown here is derived from an EMBL/GenBank/DDBJ whole genome shotgun (WGS) entry which is preliminary data.</text>
</comment>
<dbReference type="STRING" id="1903952.BIT28_14090"/>
<evidence type="ECO:0000313" key="3">
    <source>
        <dbReference type="Proteomes" id="UP000186905"/>
    </source>
</evidence>
<evidence type="ECO:0000313" key="2">
    <source>
        <dbReference type="EMBL" id="OLQ83754.1"/>
    </source>
</evidence>
<protein>
    <submittedName>
        <fullName evidence="2">Uncharacterized protein</fullName>
    </submittedName>
</protein>
<keyword evidence="3" id="KW-1185">Reference proteome</keyword>
<proteinExistence type="predicted"/>
<dbReference type="OrthoDB" id="5919045at2"/>
<dbReference type="AlphaFoldDB" id="A0A1Q9H7A9"/>
<reference evidence="2 3" key="1">
    <citation type="submission" date="2016-09" db="EMBL/GenBank/DDBJ databases">
        <title>Photobacterium proteolyticum sp. nov. a protease producing bacterium isolated from ocean sediments of Laizhou Bay.</title>
        <authorList>
            <person name="Li Y."/>
        </authorList>
    </citation>
    <scope>NUCLEOTIDE SEQUENCE [LARGE SCALE GENOMIC DNA]</scope>
    <source>
        <strain evidence="2 3">13-12</strain>
    </source>
</reference>